<dbReference type="Gene3D" id="3.40.50.2020">
    <property type="match status" value="1"/>
</dbReference>
<dbReference type="GO" id="GO:0016779">
    <property type="term" value="F:nucleotidyltransferase activity"/>
    <property type="evidence" value="ECO:0007669"/>
    <property type="project" value="UniProtKB-KW"/>
</dbReference>
<keyword evidence="5" id="KW-1185">Reference proteome</keyword>
<evidence type="ECO:0000313" key="3">
    <source>
        <dbReference type="EMBL" id="VEI72552.1"/>
    </source>
</evidence>
<evidence type="ECO:0000313" key="4">
    <source>
        <dbReference type="Proteomes" id="UP000281904"/>
    </source>
</evidence>
<reference evidence="2 5" key="2">
    <citation type="submission" date="2020-11" db="EMBL/GenBank/DDBJ databases">
        <title>Enhanced detection system for hospital associated transmission using whole genome sequencing surveillance.</title>
        <authorList>
            <person name="Harrison L.H."/>
            <person name="Van Tyne D."/>
            <person name="Marsh J.W."/>
            <person name="Griffith M.P."/>
            <person name="Snyder D.J."/>
            <person name="Cooper V.S."/>
            <person name="Mustapha M."/>
        </authorList>
    </citation>
    <scope>NUCLEOTIDE SEQUENCE [LARGE SCALE GENOMIC DNA]</scope>
    <source>
        <strain evidence="2 5">SER00230</strain>
    </source>
</reference>
<feature type="domain" description="Phosphoribosyltransferase" evidence="1">
    <location>
        <begin position="18"/>
        <end position="161"/>
    </location>
</feature>
<dbReference type="AlphaFoldDB" id="A0A3S4X758"/>
<dbReference type="RefSeq" id="WP_126533433.1">
    <property type="nucleotide sequence ID" value="NZ_JADULK010000001.1"/>
</dbReference>
<keyword evidence="3" id="KW-0418">Kinase</keyword>
<dbReference type="InterPro" id="IPR029057">
    <property type="entry name" value="PRTase-like"/>
</dbReference>
<organism evidence="3 4">
    <name type="scientific">Serratia rubidaea</name>
    <name type="common">Serratia marinorubra</name>
    <dbReference type="NCBI Taxonomy" id="61652"/>
    <lineage>
        <taxon>Bacteria</taxon>
        <taxon>Pseudomonadati</taxon>
        <taxon>Pseudomonadota</taxon>
        <taxon>Gammaproteobacteria</taxon>
        <taxon>Enterobacterales</taxon>
        <taxon>Yersiniaceae</taxon>
        <taxon>Serratia</taxon>
    </lineage>
</organism>
<dbReference type="EMBL" id="JADULK010000001">
    <property type="protein sequence ID" value="MBH1928443.1"/>
    <property type="molecule type" value="Genomic_DNA"/>
</dbReference>
<proteinExistence type="predicted"/>
<evidence type="ECO:0000259" key="1">
    <source>
        <dbReference type="Pfam" id="PF00156"/>
    </source>
</evidence>
<dbReference type="EMBL" id="LR134493">
    <property type="protein sequence ID" value="VEI72552.1"/>
    <property type="molecule type" value="Genomic_DNA"/>
</dbReference>
<name>A0A3S4X758_SERRU</name>
<evidence type="ECO:0000313" key="5">
    <source>
        <dbReference type="Proteomes" id="UP000624159"/>
    </source>
</evidence>
<dbReference type="GO" id="GO:0016301">
    <property type="term" value="F:kinase activity"/>
    <property type="evidence" value="ECO:0007669"/>
    <property type="project" value="UniProtKB-KW"/>
</dbReference>
<dbReference type="GO" id="GO:0016757">
    <property type="term" value="F:glycosyltransferase activity"/>
    <property type="evidence" value="ECO:0007669"/>
    <property type="project" value="UniProtKB-KW"/>
</dbReference>
<keyword evidence="2" id="KW-0328">Glycosyltransferase</keyword>
<dbReference type="CDD" id="cd06223">
    <property type="entry name" value="PRTases_typeI"/>
    <property type="match status" value="1"/>
</dbReference>
<sequence>MKVITVLNSDFDNLCFQLADKVSSEYSPDLIVGVATGGEFVAKKIAERLNVPTLIIKRQRNATKYKSKFKISKLLPLLPRVVNDKLRIVEIKYNEWMFNKKGRIISPGNVIFKEGDVEQLARSKKIILVDDSVDSGGTFVDCLKFLNNHCEQGTTIKTAALNVTFSDPVVKPDFCMYEEILLRCPWANDVVAAK</sequence>
<dbReference type="Pfam" id="PF00156">
    <property type="entry name" value="Pribosyltran"/>
    <property type="match status" value="1"/>
</dbReference>
<dbReference type="InterPro" id="IPR000836">
    <property type="entry name" value="PRTase_dom"/>
</dbReference>
<evidence type="ECO:0000313" key="2">
    <source>
        <dbReference type="EMBL" id="MBH1928443.1"/>
    </source>
</evidence>
<gene>
    <name evidence="2" type="ORF">I5U13_02020</name>
    <name evidence="3" type="ORF">NCTC10036_04733</name>
</gene>
<accession>A0A3S4X758</accession>
<keyword evidence="2" id="KW-0548">Nucleotidyltransferase</keyword>
<reference evidence="3 4" key="1">
    <citation type="submission" date="2018-12" db="EMBL/GenBank/DDBJ databases">
        <authorList>
            <consortium name="Pathogen Informatics"/>
        </authorList>
    </citation>
    <scope>NUCLEOTIDE SEQUENCE [LARGE SCALE GENOMIC DNA]</scope>
    <source>
        <strain evidence="3 4">NCTC10036</strain>
    </source>
</reference>
<protein>
    <submittedName>
        <fullName evidence="2">Phosphoribosyltransferase</fullName>
    </submittedName>
    <submittedName>
        <fullName evidence="3">Ribose-phosphate diphosphokinase</fullName>
    </submittedName>
</protein>
<keyword evidence="3" id="KW-0808">Transferase</keyword>
<dbReference type="Proteomes" id="UP000624159">
    <property type="component" value="Unassembled WGS sequence"/>
</dbReference>
<dbReference type="Proteomes" id="UP000281904">
    <property type="component" value="Chromosome"/>
</dbReference>
<dbReference type="SUPFAM" id="SSF53271">
    <property type="entry name" value="PRTase-like"/>
    <property type="match status" value="1"/>
</dbReference>